<keyword evidence="3" id="KW-1185">Reference proteome</keyword>
<dbReference type="EMBL" id="BAABGF010000031">
    <property type="protein sequence ID" value="GAA4542291.1"/>
    <property type="molecule type" value="Genomic_DNA"/>
</dbReference>
<comment type="caution">
    <text evidence="2">The sequence shown here is derived from an EMBL/GenBank/DDBJ whole genome shotgun (WGS) entry which is preliminary data.</text>
</comment>
<feature type="region of interest" description="Disordered" evidence="1">
    <location>
        <begin position="1"/>
        <end position="28"/>
    </location>
</feature>
<evidence type="ECO:0000313" key="2">
    <source>
        <dbReference type="EMBL" id="GAA4542291.1"/>
    </source>
</evidence>
<accession>A0ABP8RN06</accession>
<reference evidence="3" key="1">
    <citation type="journal article" date="2019" name="Int. J. Syst. Evol. Microbiol.">
        <title>The Global Catalogue of Microorganisms (GCM) 10K type strain sequencing project: providing services to taxonomists for standard genome sequencing and annotation.</title>
        <authorList>
            <consortium name="The Broad Institute Genomics Platform"/>
            <consortium name="The Broad Institute Genome Sequencing Center for Infectious Disease"/>
            <person name="Wu L."/>
            <person name="Ma J."/>
        </authorList>
    </citation>
    <scope>NUCLEOTIDE SEQUENCE [LARGE SCALE GENOMIC DNA]</scope>
    <source>
        <strain evidence="3">JCM 17782</strain>
    </source>
</reference>
<dbReference type="Proteomes" id="UP001501417">
    <property type="component" value="Unassembled WGS sequence"/>
</dbReference>
<proteinExistence type="predicted"/>
<organism evidence="2 3">
    <name type="scientific">Mycobacterium paraffinicum</name>
    <dbReference type="NCBI Taxonomy" id="53378"/>
    <lineage>
        <taxon>Bacteria</taxon>
        <taxon>Bacillati</taxon>
        <taxon>Actinomycetota</taxon>
        <taxon>Actinomycetes</taxon>
        <taxon>Mycobacteriales</taxon>
        <taxon>Mycobacteriaceae</taxon>
        <taxon>Mycobacterium</taxon>
    </lineage>
</organism>
<evidence type="ECO:0000256" key="1">
    <source>
        <dbReference type="SAM" id="MobiDB-lite"/>
    </source>
</evidence>
<feature type="region of interest" description="Disordered" evidence="1">
    <location>
        <begin position="47"/>
        <end position="69"/>
    </location>
</feature>
<evidence type="ECO:0000313" key="3">
    <source>
        <dbReference type="Proteomes" id="UP001501417"/>
    </source>
</evidence>
<protein>
    <submittedName>
        <fullName evidence="2">Uncharacterized protein</fullName>
    </submittedName>
</protein>
<sequence>MSKVGPGPSETNGTVTTASSTPKTRIGTSATIKVRIRLFTPITLDGARRARFSHKLTRDRPPPPRGEYR</sequence>
<gene>
    <name evidence="2" type="ORF">GCM10023161_25890</name>
</gene>
<feature type="compositionally biased region" description="Basic and acidic residues" evidence="1">
    <location>
        <begin position="56"/>
        <end position="69"/>
    </location>
</feature>
<feature type="compositionally biased region" description="Polar residues" evidence="1">
    <location>
        <begin position="9"/>
        <end position="28"/>
    </location>
</feature>
<name>A0ABP8RN06_9MYCO</name>